<dbReference type="AlphaFoldDB" id="A0A068NW67"/>
<evidence type="ECO:0000313" key="1">
    <source>
        <dbReference type="EMBL" id="AIE87691.1"/>
    </source>
</evidence>
<proteinExistence type="predicted"/>
<evidence type="ECO:0000313" key="2">
    <source>
        <dbReference type="Proteomes" id="UP000027982"/>
    </source>
</evidence>
<dbReference type="EMBL" id="CP007139">
    <property type="protein sequence ID" value="AIE87691.1"/>
    <property type="molecule type" value="Genomic_DNA"/>
</dbReference>
<name>A0A068NW67_FIMGI</name>
<protein>
    <submittedName>
        <fullName evidence="1">Uncharacterized protein</fullName>
    </submittedName>
</protein>
<reference evidence="1 2" key="1">
    <citation type="journal article" date="2014" name="PLoS ONE">
        <title>The first complete genome sequence of the class fimbriimonadia in the phylum armatimonadetes.</title>
        <authorList>
            <person name="Hu Z.Y."/>
            <person name="Wang Y.Z."/>
            <person name="Im W.T."/>
            <person name="Wang S.Y."/>
            <person name="Zhao G.P."/>
            <person name="Zheng H.J."/>
            <person name="Quan Z.X."/>
        </authorList>
    </citation>
    <scope>NUCLEOTIDE SEQUENCE [LARGE SCALE GENOMIC DNA]</scope>
    <source>
        <strain evidence="1">Gsoil 348</strain>
    </source>
</reference>
<dbReference type="Proteomes" id="UP000027982">
    <property type="component" value="Chromosome"/>
</dbReference>
<sequence length="161" mass="18007">MERLDGLPGPQIAILREEMESLVKVMYLLRLDMGEREATARNVLDGRGFCDPSGQPITDQEMLAVAGTLHGWAKIVYTFARVFIHFASLYSFASRDPLDQLTTAERRTIVDHLNGCHEGRLNDKSPFDALAPLLVRVFNNISMNLTCYLAILEAGRSIEPV</sequence>
<dbReference type="eggNOG" id="ENOG50328ZR">
    <property type="taxonomic scope" value="Bacteria"/>
</dbReference>
<dbReference type="HOGENOM" id="CLU_121330_0_0_0"/>
<dbReference type="KEGG" id="fgi:OP10G_4323"/>
<gene>
    <name evidence="1" type="ORF">OP10G_4323</name>
</gene>
<organism evidence="1 2">
    <name type="scientific">Fimbriimonas ginsengisoli Gsoil 348</name>
    <dbReference type="NCBI Taxonomy" id="661478"/>
    <lineage>
        <taxon>Bacteria</taxon>
        <taxon>Bacillati</taxon>
        <taxon>Armatimonadota</taxon>
        <taxon>Fimbriimonadia</taxon>
        <taxon>Fimbriimonadales</taxon>
        <taxon>Fimbriimonadaceae</taxon>
        <taxon>Fimbriimonas</taxon>
    </lineage>
</organism>
<accession>A0A068NW67</accession>
<keyword evidence="2" id="KW-1185">Reference proteome</keyword>